<dbReference type="RefSeq" id="WP_011291036.1">
    <property type="nucleotide sequence ID" value="NZ_AOSG01000017.1"/>
</dbReference>
<evidence type="ECO:0000256" key="5">
    <source>
        <dbReference type="SAM" id="Phobius"/>
    </source>
</evidence>
<evidence type="ECO:0000256" key="3">
    <source>
        <dbReference type="ARBA" id="ARBA00022989"/>
    </source>
</evidence>
<keyword evidence="7" id="KW-1185">Reference proteome</keyword>
<evidence type="ECO:0000313" key="6">
    <source>
        <dbReference type="EMBL" id="EOR72288.1"/>
    </source>
</evidence>
<feature type="transmembrane region" description="Helical" evidence="5">
    <location>
        <begin position="227"/>
        <end position="246"/>
    </location>
</feature>
<feature type="transmembrane region" description="Helical" evidence="5">
    <location>
        <begin position="180"/>
        <end position="197"/>
    </location>
</feature>
<sequence length="258" mass="26804">MNLTSAPAGRAAPGNGQPGVRSWLLGINPAAKLIAACVISFGLIPAVDPVTGGIVLAVTALLLPFSGINRATLLVLSVPFCLMGLSTWVVNLLYGEEGLWGASGAAVRILAIALPGMLAAVSSDATDLADALVQRLKVPERPAMGVLAALRLVPLLADQWRTVTLARRARGLEAGRNPLAALSIFFGKLFALLVRAVRTGTLLATAMDARAFGTGPRSHARVSRWRLADTVLVAASLLLLAAAYTVSAQLGTLRLLFT</sequence>
<feature type="transmembrane region" description="Helical" evidence="5">
    <location>
        <begin position="33"/>
        <end position="61"/>
    </location>
</feature>
<evidence type="ECO:0000256" key="4">
    <source>
        <dbReference type="ARBA" id="ARBA00023136"/>
    </source>
</evidence>
<dbReference type="AlphaFoldDB" id="A0A9P2WS47"/>
<comment type="subcellular location">
    <subcellularLocation>
        <location evidence="1">Membrane</location>
        <topology evidence="1">Multi-pass membrane protein</topology>
    </subcellularLocation>
</comment>
<keyword evidence="2 5" id="KW-0812">Transmembrane</keyword>
<evidence type="ECO:0000256" key="2">
    <source>
        <dbReference type="ARBA" id="ARBA00022692"/>
    </source>
</evidence>
<evidence type="ECO:0000313" key="7">
    <source>
        <dbReference type="Proteomes" id="UP000014184"/>
    </source>
</evidence>
<dbReference type="Pfam" id="PF02361">
    <property type="entry name" value="CbiQ"/>
    <property type="match status" value="1"/>
</dbReference>
<proteinExistence type="predicted"/>
<keyword evidence="3 5" id="KW-1133">Transmembrane helix</keyword>
<dbReference type="EMBL" id="AOSG01000017">
    <property type="protein sequence ID" value="EOR72288.1"/>
    <property type="molecule type" value="Genomic_DNA"/>
</dbReference>
<accession>A0A9P2WS47</accession>
<dbReference type="PANTHER" id="PTHR33514">
    <property type="entry name" value="PROTEIN ABCI12, CHLOROPLASTIC"/>
    <property type="match status" value="1"/>
</dbReference>
<feature type="transmembrane region" description="Helical" evidence="5">
    <location>
        <begin position="73"/>
        <end position="94"/>
    </location>
</feature>
<dbReference type="PANTHER" id="PTHR33514:SF13">
    <property type="entry name" value="PROTEIN ABCI12, CHLOROPLASTIC"/>
    <property type="match status" value="1"/>
</dbReference>
<dbReference type="GO" id="GO:0005886">
    <property type="term" value="C:plasma membrane"/>
    <property type="evidence" value="ECO:0007669"/>
    <property type="project" value="TreeGrafter"/>
</dbReference>
<comment type="caution">
    <text evidence="6">The sequence shown here is derived from an EMBL/GenBank/DDBJ whole genome shotgun (WGS) entry which is preliminary data.</text>
</comment>
<feature type="transmembrane region" description="Helical" evidence="5">
    <location>
        <begin position="100"/>
        <end position="121"/>
    </location>
</feature>
<name>A0A9P2WS47_THEFU</name>
<organism evidence="6 7">
    <name type="scientific">Thermobifida fusca TM51</name>
    <dbReference type="NCBI Taxonomy" id="1169414"/>
    <lineage>
        <taxon>Bacteria</taxon>
        <taxon>Bacillati</taxon>
        <taxon>Actinomycetota</taxon>
        <taxon>Actinomycetes</taxon>
        <taxon>Streptosporangiales</taxon>
        <taxon>Nocardiopsidaceae</taxon>
        <taxon>Thermobifida</taxon>
    </lineage>
</organism>
<keyword evidence="4 5" id="KW-0472">Membrane</keyword>
<reference evidence="6 7" key="1">
    <citation type="journal article" date="2013" name="Genome Announc.">
        <title>Draft Genome Sequence of the Lignocellulose Decomposer Thermobifida fusca Strain TM51.</title>
        <authorList>
            <person name="Toth A."/>
            <person name="Barna T."/>
            <person name="Nagy I."/>
            <person name="Horvath B."/>
            <person name="Nagy I."/>
            <person name="Tancsics A."/>
            <person name="Kriszt B."/>
            <person name="Baka E."/>
            <person name="Fekete C."/>
            <person name="Kukolya J."/>
        </authorList>
    </citation>
    <scope>NUCLEOTIDE SEQUENCE [LARGE SCALE GENOMIC DNA]</scope>
    <source>
        <strain evidence="6 7">TM51</strain>
    </source>
</reference>
<dbReference type="CDD" id="cd16914">
    <property type="entry name" value="EcfT"/>
    <property type="match status" value="1"/>
</dbReference>
<evidence type="ECO:0000256" key="1">
    <source>
        <dbReference type="ARBA" id="ARBA00004141"/>
    </source>
</evidence>
<gene>
    <name evidence="6" type="ORF">TM51_03312</name>
</gene>
<dbReference type="Proteomes" id="UP000014184">
    <property type="component" value="Unassembled WGS sequence"/>
</dbReference>
<dbReference type="InterPro" id="IPR003339">
    <property type="entry name" value="ABC/ECF_trnsptr_transmembrane"/>
</dbReference>
<protein>
    <submittedName>
        <fullName evidence="6">ABC-type cobalt transport system</fullName>
    </submittedName>
</protein>